<protein>
    <submittedName>
        <fullName evidence="1">Uncharacterized protein</fullName>
    </submittedName>
</protein>
<dbReference type="EMBL" id="CP022933">
    <property type="protein sequence ID" value="ASV34513.1"/>
    <property type="molecule type" value="Genomic_DNA"/>
</dbReference>
<keyword evidence="1" id="KW-0614">Plasmid</keyword>
<dbReference type="Proteomes" id="UP000792865">
    <property type="component" value="Plasmid p1_M47_H.defensa"/>
</dbReference>
<evidence type="ECO:0000313" key="1">
    <source>
        <dbReference type="EMBL" id="ASV34513.1"/>
    </source>
</evidence>
<evidence type="ECO:0000313" key="2">
    <source>
        <dbReference type="Proteomes" id="UP000792865"/>
    </source>
</evidence>
<reference evidence="1" key="1">
    <citation type="submission" date="2017-08" db="EMBL/GenBank/DDBJ databases">
        <title>Genome sequence of Candidatus Hamiltonella defensa from Acyrthosiphon pisum strain MI47.</title>
        <authorList>
            <person name="Patel V.A."/>
            <person name="Chevignon G."/>
            <person name="Russell J.A."/>
            <person name="Oliver K.M."/>
        </authorList>
    </citation>
    <scope>NUCLEOTIDE SEQUENCE</scope>
    <source>
        <strain evidence="1">MI47</strain>
        <plasmid evidence="1">p1_M47_H.defensa</plasmid>
    </source>
</reference>
<dbReference type="Pfam" id="PF06864">
    <property type="entry name" value="PAP_PilO"/>
    <property type="match status" value="1"/>
</dbReference>
<organism evidence="1 2">
    <name type="scientific">Candidatus Williamhamiltonella defendens</name>
    <dbReference type="NCBI Taxonomy" id="138072"/>
    <lineage>
        <taxon>Bacteria</taxon>
        <taxon>Pseudomonadati</taxon>
        <taxon>Pseudomonadota</taxon>
        <taxon>Gammaproteobacteria</taxon>
        <taxon>Enterobacterales</taxon>
        <taxon>Enterobacteriaceae</taxon>
        <taxon>aphid secondary symbionts</taxon>
        <taxon>Candidatus Williamhamiltonella</taxon>
    </lineage>
</organism>
<sequence length="223" mass="24880">MWRSTPVWSSSIFLLRQNGGNEDHQTPIAFFCLLTATSMVRGRRVFLAGIDWLPVTLRAGKNVKSEARRRGADRVVSYRYRDRQKHPQWVMGLVNWSALALPKGGKDGYALALLIVPQLKGSGYAIIAIDRTHYGFVSSIDGVLINDLVGDKTAIVQAQKNFLQFNPEPEGGWQMFAPAEWGIADSQPFDLDGLLAGTAFPDSARFQATSRKRRWLGLFVVVK</sequence>
<dbReference type="AlphaFoldDB" id="A0AAC9YHI7"/>
<name>A0AAC9YHI7_9ENTR</name>
<accession>A0AAC9YHI7</accession>
<gene>
    <name evidence="1" type="ORF">CJJ18_10895</name>
</gene>
<geneLocation type="plasmid" evidence="1 2">
    <name>p1_M47_H.defensa</name>
</geneLocation>
<proteinExistence type="predicted"/>
<dbReference type="InterPro" id="IPR009663">
    <property type="entry name" value="PAP_PilO"/>
</dbReference>